<evidence type="ECO:0000313" key="1">
    <source>
        <dbReference type="EMBL" id="CAF4899867.1"/>
    </source>
</evidence>
<name>A0A821V0W3_9BILA</name>
<gene>
    <name evidence="1" type="ORF">TOA249_LOCUS30597</name>
</gene>
<reference evidence="1" key="1">
    <citation type="submission" date="2021-02" db="EMBL/GenBank/DDBJ databases">
        <authorList>
            <person name="Nowell W R."/>
        </authorList>
    </citation>
    <scope>NUCLEOTIDE SEQUENCE</scope>
</reference>
<evidence type="ECO:0000313" key="2">
    <source>
        <dbReference type="Proteomes" id="UP000663838"/>
    </source>
</evidence>
<accession>A0A821V0W3</accession>
<comment type="caution">
    <text evidence="1">The sequence shown here is derived from an EMBL/GenBank/DDBJ whole genome shotgun (WGS) entry which is preliminary data.</text>
</comment>
<dbReference type="AlphaFoldDB" id="A0A821V0W3"/>
<protein>
    <submittedName>
        <fullName evidence="1">Uncharacterized protein</fullName>
    </submittedName>
</protein>
<sequence length="95" mass="10988">MIDQDFPPLGESKKPRQAIWNHIQTEVRIDDSLGSKALLLINEDLVAMRDSNRRIEEKLGKIDIKLNQTALDTELHQTSIVKLIEHVYLLIHHII</sequence>
<proteinExistence type="predicted"/>
<dbReference type="EMBL" id="CAJOBS010005449">
    <property type="protein sequence ID" value="CAF4899867.1"/>
    <property type="molecule type" value="Genomic_DNA"/>
</dbReference>
<organism evidence="1 2">
    <name type="scientific">Rotaria socialis</name>
    <dbReference type="NCBI Taxonomy" id="392032"/>
    <lineage>
        <taxon>Eukaryota</taxon>
        <taxon>Metazoa</taxon>
        <taxon>Spiralia</taxon>
        <taxon>Gnathifera</taxon>
        <taxon>Rotifera</taxon>
        <taxon>Eurotatoria</taxon>
        <taxon>Bdelloidea</taxon>
        <taxon>Philodinida</taxon>
        <taxon>Philodinidae</taxon>
        <taxon>Rotaria</taxon>
    </lineage>
</organism>
<dbReference type="Proteomes" id="UP000663838">
    <property type="component" value="Unassembled WGS sequence"/>
</dbReference>